<reference evidence="2 3" key="1">
    <citation type="submission" date="2020-09" db="EMBL/GenBank/DDBJ databases">
        <title>Novel species of Mucilaginibacter isolated from a glacier on the Tibetan Plateau.</title>
        <authorList>
            <person name="Liu Q."/>
            <person name="Xin Y.-H."/>
        </authorList>
    </citation>
    <scope>NUCLEOTIDE SEQUENCE [LARGE SCALE GENOMIC DNA]</scope>
    <source>
        <strain evidence="2 3">ZT4R22</strain>
    </source>
</reference>
<organism evidence="2 3">
    <name type="scientific">Mucilaginibacter pankratovii</name>
    <dbReference type="NCBI Taxonomy" id="2772110"/>
    <lineage>
        <taxon>Bacteria</taxon>
        <taxon>Pseudomonadati</taxon>
        <taxon>Bacteroidota</taxon>
        <taxon>Sphingobacteriia</taxon>
        <taxon>Sphingobacteriales</taxon>
        <taxon>Sphingobacteriaceae</taxon>
        <taxon>Mucilaginibacter</taxon>
    </lineage>
</organism>
<proteinExistence type="predicted"/>
<dbReference type="EMBL" id="JACWMY010000003">
    <property type="protein sequence ID" value="MBD1363477.1"/>
    <property type="molecule type" value="Genomic_DNA"/>
</dbReference>
<evidence type="ECO:0000256" key="1">
    <source>
        <dbReference type="SAM" id="Phobius"/>
    </source>
</evidence>
<comment type="caution">
    <text evidence="2">The sequence shown here is derived from an EMBL/GenBank/DDBJ whole genome shotgun (WGS) entry which is preliminary data.</text>
</comment>
<accession>A0ABR7WMF6</accession>
<protein>
    <recommendedName>
        <fullName evidence="4">Phage abortive infection protein</fullName>
    </recommendedName>
</protein>
<dbReference type="Proteomes" id="UP000606600">
    <property type="component" value="Unassembled WGS sequence"/>
</dbReference>
<keyword evidence="1" id="KW-0812">Transmembrane</keyword>
<gene>
    <name evidence="2" type="ORF">IDJ77_06620</name>
</gene>
<keyword evidence="1" id="KW-1133">Transmembrane helix</keyword>
<dbReference type="RefSeq" id="WP_191188152.1">
    <property type="nucleotide sequence ID" value="NZ_JACWMY010000003.1"/>
</dbReference>
<sequence>MEIFIQIGLGTIAAILAISSELKDTTQENVKKILRRLALLLIVITLLMNIYDVLSKYEKELDDKKTADDDRKERIGNEKQILQNVSVLYDSLKNMSDTLKTQLAVQKATNRTATHLMKANNDINIREEQIVLNLERSLNPITPIKVSVYYQVSLDDENLSKFKPYILNYSDSICRRNDSLQVVYKKSAEFKRYPWSQAYTGLNGDFFHLHNLEKKLPFYTRFVLSYLKNIELRVIIPHKGNDSFNNTYYLTKYVNDSEPLEYMDLAVDMLTQQIFITERYTITETNSSGIKRSPRAIGFNDLNGAILQFSNLNLNAQLKLIELSSTSGIKTFLSIPFTEKQFKYDKYYNTKIYERKISTSNFTLTSESPFYERF</sequence>
<evidence type="ECO:0008006" key="4">
    <source>
        <dbReference type="Google" id="ProtNLM"/>
    </source>
</evidence>
<keyword evidence="1" id="KW-0472">Membrane</keyword>
<evidence type="ECO:0000313" key="3">
    <source>
        <dbReference type="Proteomes" id="UP000606600"/>
    </source>
</evidence>
<name>A0ABR7WMF6_9SPHI</name>
<keyword evidence="3" id="KW-1185">Reference proteome</keyword>
<evidence type="ECO:0000313" key="2">
    <source>
        <dbReference type="EMBL" id="MBD1363477.1"/>
    </source>
</evidence>
<feature type="transmembrane region" description="Helical" evidence="1">
    <location>
        <begin position="33"/>
        <end position="54"/>
    </location>
</feature>